<evidence type="ECO:0000256" key="1">
    <source>
        <dbReference type="SAM" id="MobiDB-lite"/>
    </source>
</evidence>
<protein>
    <submittedName>
        <fullName evidence="2">Uncharacterized protein</fullName>
    </submittedName>
</protein>
<comment type="caution">
    <text evidence="2">The sequence shown here is derived from an EMBL/GenBank/DDBJ whole genome shotgun (WGS) entry which is preliminary data.</text>
</comment>
<keyword evidence="3" id="KW-1185">Reference proteome</keyword>
<name>A0A0L0MWL0_TOLOC</name>
<feature type="region of interest" description="Disordered" evidence="1">
    <location>
        <begin position="92"/>
        <end position="121"/>
    </location>
</feature>
<evidence type="ECO:0000313" key="3">
    <source>
        <dbReference type="Proteomes" id="UP000036947"/>
    </source>
</evidence>
<feature type="compositionally biased region" description="Low complexity" evidence="1">
    <location>
        <begin position="48"/>
        <end position="58"/>
    </location>
</feature>
<evidence type="ECO:0000313" key="2">
    <source>
        <dbReference type="EMBL" id="KND86252.1"/>
    </source>
</evidence>
<sequence length="138" mass="15009">MAFPFSPAKPSLRTDPSTQNSTSWATATSKGRSTTKAVARLRSHRSSRNNSGRSTKSSLTETTPEDRQKTANSTILYPQPDKTCLQASGIGIGTLPWRHGRPLRGWHSRRGTNPSGLEESSVAICSPSRLPTTRTWAS</sequence>
<accession>A0A0L0MWL0</accession>
<dbReference type="AlphaFoldDB" id="A0A0L0MWL0"/>
<organism evidence="2 3">
    <name type="scientific">Tolypocladium ophioglossoides (strain CBS 100239)</name>
    <name type="common">Snaketongue truffleclub</name>
    <name type="synonym">Elaphocordyceps ophioglossoides</name>
    <dbReference type="NCBI Taxonomy" id="1163406"/>
    <lineage>
        <taxon>Eukaryota</taxon>
        <taxon>Fungi</taxon>
        <taxon>Dikarya</taxon>
        <taxon>Ascomycota</taxon>
        <taxon>Pezizomycotina</taxon>
        <taxon>Sordariomycetes</taxon>
        <taxon>Hypocreomycetidae</taxon>
        <taxon>Hypocreales</taxon>
        <taxon>Ophiocordycipitaceae</taxon>
        <taxon>Tolypocladium</taxon>
    </lineage>
</organism>
<feature type="region of interest" description="Disordered" evidence="1">
    <location>
        <begin position="1"/>
        <end position="80"/>
    </location>
</feature>
<feature type="compositionally biased region" description="Basic residues" evidence="1">
    <location>
        <begin position="98"/>
        <end position="110"/>
    </location>
</feature>
<gene>
    <name evidence="2" type="ORF">TOPH_09127</name>
</gene>
<dbReference type="EMBL" id="LFRF01000066">
    <property type="protein sequence ID" value="KND86252.1"/>
    <property type="molecule type" value="Genomic_DNA"/>
</dbReference>
<feature type="compositionally biased region" description="Polar residues" evidence="1">
    <location>
        <begin position="14"/>
        <end position="36"/>
    </location>
</feature>
<dbReference type="Proteomes" id="UP000036947">
    <property type="component" value="Unassembled WGS sequence"/>
</dbReference>
<reference evidence="2 3" key="1">
    <citation type="journal article" date="2015" name="BMC Genomics">
        <title>The genome of the truffle-parasite Tolypocladium ophioglossoides and the evolution of antifungal peptaibiotics.</title>
        <authorList>
            <person name="Quandt C.A."/>
            <person name="Bushley K.E."/>
            <person name="Spatafora J.W."/>
        </authorList>
    </citation>
    <scope>NUCLEOTIDE SEQUENCE [LARGE SCALE GENOMIC DNA]</scope>
    <source>
        <strain evidence="2 3">CBS 100239</strain>
    </source>
</reference>
<proteinExistence type="predicted"/>